<organism evidence="1 2">
    <name type="scientific">Massilia frigida</name>
    <dbReference type="NCBI Taxonomy" id="2609281"/>
    <lineage>
        <taxon>Bacteria</taxon>
        <taxon>Pseudomonadati</taxon>
        <taxon>Pseudomonadota</taxon>
        <taxon>Betaproteobacteria</taxon>
        <taxon>Burkholderiales</taxon>
        <taxon>Oxalobacteraceae</taxon>
        <taxon>Telluria group</taxon>
        <taxon>Massilia</taxon>
    </lineage>
</organism>
<sequence>MPAHQRHIAGQAFSKPDRCVKEVTGEWGEFNVNDSSCAPKWTNVTKGRCSDSGRRIFTAKLNIDNLADVGVTFAKACTETGATFHGPSGEIAFKRPHRCTAPDAGEFEVFDSTCSPANDSNVAAPVRSFIKSTAHVELSRRRRAV</sequence>
<dbReference type="Proteomes" id="UP000621455">
    <property type="component" value="Unassembled WGS sequence"/>
</dbReference>
<gene>
    <name evidence="1" type="ORF">F2P44_28615</name>
</gene>
<comment type="caution">
    <text evidence="1">The sequence shown here is derived from an EMBL/GenBank/DDBJ whole genome shotgun (WGS) entry which is preliminary data.</text>
</comment>
<reference evidence="1 2" key="1">
    <citation type="submission" date="2019-10" db="EMBL/GenBank/DDBJ databases">
        <title>Taxonomy of Antarctic Massilia spp.: description of Massilia rubra sp. nov., Massilia aquatica sp. nov., Massilia mucilaginosa sp. nov., Massilia frigida sp. nov. isolated from streams, lakes and regoliths.</title>
        <authorList>
            <person name="Holochova P."/>
            <person name="Sedlacek I."/>
            <person name="Kralova S."/>
            <person name="Maslanova I."/>
            <person name="Busse H.-J."/>
            <person name="Stankova E."/>
            <person name="Vrbovska V."/>
            <person name="Kovarovic V."/>
            <person name="Bartak M."/>
            <person name="Svec P."/>
            <person name="Pantucek R."/>
        </authorList>
    </citation>
    <scope>NUCLEOTIDE SEQUENCE [LARGE SCALE GENOMIC DNA]</scope>
    <source>
        <strain evidence="1 2">CCM 8695</strain>
    </source>
</reference>
<keyword evidence="2" id="KW-1185">Reference proteome</keyword>
<dbReference type="EMBL" id="WHJG01000045">
    <property type="protein sequence ID" value="NHZ83207.1"/>
    <property type="molecule type" value="Genomic_DNA"/>
</dbReference>
<evidence type="ECO:0008006" key="3">
    <source>
        <dbReference type="Google" id="ProtNLM"/>
    </source>
</evidence>
<evidence type="ECO:0000313" key="1">
    <source>
        <dbReference type="EMBL" id="NHZ83207.1"/>
    </source>
</evidence>
<evidence type="ECO:0000313" key="2">
    <source>
        <dbReference type="Proteomes" id="UP000621455"/>
    </source>
</evidence>
<name>A0ABX0NCN0_9BURK</name>
<proteinExistence type="predicted"/>
<accession>A0ABX0NCN0</accession>
<protein>
    <recommendedName>
        <fullName evidence="3">DUF3617 family protein</fullName>
    </recommendedName>
</protein>